<evidence type="ECO:0000313" key="5">
    <source>
        <dbReference type="EMBL" id="MBB6341188.1"/>
    </source>
</evidence>
<gene>
    <name evidence="5" type="ORF">HNP49_001345</name>
</gene>
<dbReference type="Pfam" id="PF00497">
    <property type="entry name" value="SBP_bac_3"/>
    <property type="match status" value="1"/>
</dbReference>
<feature type="chain" id="PRO_5031311813" evidence="3">
    <location>
        <begin position="19"/>
        <end position="239"/>
    </location>
</feature>
<comment type="similarity">
    <text evidence="1">Belongs to the bacterial solute-binding protein 3 family.</text>
</comment>
<proteinExistence type="inferred from homology"/>
<accession>A0A7X0BRC9</accession>
<comment type="caution">
    <text evidence="5">The sequence shown here is derived from an EMBL/GenBank/DDBJ whole genome shotgun (WGS) entry which is preliminary data.</text>
</comment>
<feature type="signal peptide" evidence="3">
    <location>
        <begin position="1"/>
        <end position="18"/>
    </location>
</feature>
<reference evidence="5 6" key="1">
    <citation type="submission" date="2020-08" db="EMBL/GenBank/DDBJ databases">
        <title>Functional genomics of gut bacteria from endangered species of beetles.</title>
        <authorList>
            <person name="Carlos-Shanley C."/>
        </authorList>
    </citation>
    <scope>NUCLEOTIDE SEQUENCE [LARGE SCALE GENOMIC DNA]</scope>
    <source>
        <strain evidence="5 6">S00202</strain>
    </source>
</reference>
<dbReference type="EMBL" id="JACHLL010000002">
    <property type="protein sequence ID" value="MBB6341188.1"/>
    <property type="molecule type" value="Genomic_DNA"/>
</dbReference>
<dbReference type="RefSeq" id="WP_184681770.1">
    <property type="nucleotide sequence ID" value="NZ_JACHLL010000002.1"/>
</dbReference>
<dbReference type="Proteomes" id="UP000557193">
    <property type="component" value="Unassembled WGS sequence"/>
</dbReference>
<feature type="domain" description="Solute-binding protein family 3/N-terminal" evidence="4">
    <location>
        <begin position="27"/>
        <end position="235"/>
    </location>
</feature>
<keyword evidence="2 3" id="KW-0732">Signal</keyword>
<evidence type="ECO:0000256" key="2">
    <source>
        <dbReference type="ARBA" id="ARBA00022729"/>
    </source>
</evidence>
<dbReference type="PANTHER" id="PTHR35936:SF25">
    <property type="entry name" value="ABC TRANSPORTER SUBSTRATE-BINDING PROTEIN"/>
    <property type="match status" value="1"/>
</dbReference>
<organism evidence="5 6">
    <name type="scientific">Pseudomonas fluvialis</name>
    <dbReference type="NCBI Taxonomy" id="1793966"/>
    <lineage>
        <taxon>Bacteria</taxon>
        <taxon>Pseudomonadati</taxon>
        <taxon>Pseudomonadota</taxon>
        <taxon>Gammaproteobacteria</taxon>
        <taxon>Pseudomonadales</taxon>
        <taxon>Pseudomonadaceae</taxon>
        <taxon>Pseudomonas</taxon>
    </lineage>
</organism>
<sequence length="239" mass="26805">MRLFSLLASLLICFNVQAREIRIASLEYPPFSSPKLQDGGKLVALSRAALQLQGHSLKVDFMPWARVVLAIKRGDYDGALPLWPTDLVELHLRPSRPLAYSEMGFFVRRDSSLQGLSLEALKGLRVGIVRGYAYPKHLLSGGLIAEEAANDISNLRKLAARRFDLVLLEREVGLHLLQEEPLLGQQLTWQGRLHERIPLLIGFRPARGDEAELAEQFDDGLKHLLASGEYLRILQTPAR</sequence>
<keyword evidence="6" id="KW-1185">Reference proteome</keyword>
<dbReference type="AlphaFoldDB" id="A0A7X0BRC9"/>
<dbReference type="InterPro" id="IPR001638">
    <property type="entry name" value="Solute-binding_3/MltF_N"/>
</dbReference>
<evidence type="ECO:0000256" key="1">
    <source>
        <dbReference type="ARBA" id="ARBA00010333"/>
    </source>
</evidence>
<dbReference type="Gene3D" id="3.40.190.10">
    <property type="entry name" value="Periplasmic binding protein-like II"/>
    <property type="match status" value="2"/>
</dbReference>
<name>A0A7X0BRC9_9PSED</name>
<evidence type="ECO:0000259" key="4">
    <source>
        <dbReference type="Pfam" id="PF00497"/>
    </source>
</evidence>
<dbReference type="PANTHER" id="PTHR35936">
    <property type="entry name" value="MEMBRANE-BOUND LYTIC MUREIN TRANSGLYCOSYLASE F"/>
    <property type="match status" value="1"/>
</dbReference>
<evidence type="ECO:0000313" key="6">
    <source>
        <dbReference type="Proteomes" id="UP000557193"/>
    </source>
</evidence>
<dbReference type="SUPFAM" id="SSF53850">
    <property type="entry name" value="Periplasmic binding protein-like II"/>
    <property type="match status" value="1"/>
</dbReference>
<protein>
    <submittedName>
        <fullName evidence="5">Polar amino acid transport system substrate-binding protein</fullName>
    </submittedName>
</protein>
<evidence type="ECO:0000256" key="3">
    <source>
        <dbReference type="SAM" id="SignalP"/>
    </source>
</evidence>